<reference evidence="1 2" key="1">
    <citation type="submission" date="2017-10" db="EMBL/GenBank/DDBJ databases">
        <title>Paenichitinophaga pekingensis gen. nov., sp. nov., isolated from activated sludge.</title>
        <authorList>
            <person name="Jin D."/>
            <person name="Kong X."/>
            <person name="Deng Y."/>
            <person name="Bai Z."/>
        </authorList>
    </citation>
    <scope>NUCLEOTIDE SEQUENCE [LARGE SCALE GENOMIC DNA]</scope>
    <source>
        <strain evidence="1 2">13</strain>
    </source>
</reference>
<keyword evidence="2" id="KW-1185">Reference proteome</keyword>
<evidence type="ECO:0000313" key="1">
    <source>
        <dbReference type="EMBL" id="ATL49251.1"/>
    </source>
</evidence>
<name>A0A291QZB2_9BACT</name>
<dbReference type="EMBL" id="CP023777">
    <property type="protein sequence ID" value="ATL49251.1"/>
    <property type="molecule type" value="Genomic_DNA"/>
</dbReference>
<organism evidence="1 2">
    <name type="scientific">Chitinophaga caeni</name>
    <dbReference type="NCBI Taxonomy" id="2029983"/>
    <lineage>
        <taxon>Bacteria</taxon>
        <taxon>Pseudomonadati</taxon>
        <taxon>Bacteroidota</taxon>
        <taxon>Chitinophagia</taxon>
        <taxon>Chitinophagales</taxon>
        <taxon>Chitinophagaceae</taxon>
        <taxon>Chitinophaga</taxon>
    </lineage>
</organism>
<dbReference type="Proteomes" id="UP000220133">
    <property type="component" value="Chromosome"/>
</dbReference>
<dbReference type="AlphaFoldDB" id="A0A291QZB2"/>
<sequence length="60" mass="6899">MLGLDTSLCCQTAPIYAYISNIIREILSSFLKSLIIDYQLLVNISEIHDRFFEPVKSFSK</sequence>
<evidence type="ECO:0000313" key="2">
    <source>
        <dbReference type="Proteomes" id="UP000220133"/>
    </source>
</evidence>
<proteinExistence type="predicted"/>
<accession>A0A291QZB2</accession>
<dbReference type="KEGG" id="cbae:COR50_19885"/>
<gene>
    <name evidence="1" type="ORF">COR50_19885</name>
</gene>
<protein>
    <submittedName>
        <fullName evidence="1">Uncharacterized protein</fullName>
    </submittedName>
</protein>